<reference evidence="1" key="1">
    <citation type="submission" date="2018-02" db="EMBL/GenBank/DDBJ databases">
        <title>Rhizophora mucronata_Transcriptome.</title>
        <authorList>
            <person name="Meera S.P."/>
            <person name="Sreeshan A."/>
            <person name="Augustine A."/>
        </authorList>
    </citation>
    <scope>NUCLEOTIDE SEQUENCE</scope>
    <source>
        <tissue evidence="1">Leaf</tissue>
    </source>
</reference>
<organism evidence="1">
    <name type="scientific">Rhizophora mucronata</name>
    <name type="common">Asiatic mangrove</name>
    <dbReference type="NCBI Taxonomy" id="61149"/>
    <lineage>
        <taxon>Eukaryota</taxon>
        <taxon>Viridiplantae</taxon>
        <taxon>Streptophyta</taxon>
        <taxon>Embryophyta</taxon>
        <taxon>Tracheophyta</taxon>
        <taxon>Spermatophyta</taxon>
        <taxon>Magnoliopsida</taxon>
        <taxon>eudicotyledons</taxon>
        <taxon>Gunneridae</taxon>
        <taxon>Pentapetalae</taxon>
        <taxon>rosids</taxon>
        <taxon>fabids</taxon>
        <taxon>Malpighiales</taxon>
        <taxon>Rhizophoraceae</taxon>
        <taxon>Rhizophora</taxon>
    </lineage>
</organism>
<proteinExistence type="predicted"/>
<evidence type="ECO:0000313" key="1">
    <source>
        <dbReference type="EMBL" id="MBW90342.1"/>
    </source>
</evidence>
<accession>A0A2P2JA37</accession>
<name>A0A2P2JA37_RHIMU</name>
<protein>
    <submittedName>
        <fullName evidence="1">Protein CWC15 homolog</fullName>
    </submittedName>
</protein>
<sequence>MQEFPVEVIPNGVVNETLRSLGFTSSLVLENHIIIPPEPYKIRIRIILQSHADIEREKF</sequence>
<dbReference type="AlphaFoldDB" id="A0A2P2JA37"/>
<dbReference type="EMBL" id="GGEC01009859">
    <property type="protein sequence ID" value="MBW90342.1"/>
    <property type="molecule type" value="Transcribed_RNA"/>
</dbReference>